<name>A0A6J7HWX5_9ZZZZ</name>
<evidence type="ECO:0000313" key="2">
    <source>
        <dbReference type="EMBL" id="CAB4836698.1"/>
    </source>
</evidence>
<dbReference type="AlphaFoldDB" id="A0A6J7HWX5"/>
<dbReference type="EMBL" id="CAFABA010000219">
    <property type="protein sequence ID" value="CAB4836698.1"/>
    <property type="molecule type" value="Genomic_DNA"/>
</dbReference>
<organism evidence="3">
    <name type="scientific">freshwater metagenome</name>
    <dbReference type="NCBI Taxonomy" id="449393"/>
    <lineage>
        <taxon>unclassified sequences</taxon>
        <taxon>metagenomes</taxon>
        <taxon>ecological metagenomes</taxon>
    </lineage>
</organism>
<protein>
    <submittedName>
        <fullName evidence="3">Unannotated protein</fullName>
    </submittedName>
</protein>
<dbReference type="Pfam" id="PF24696">
    <property type="entry name" value="UGSC"/>
    <property type="match status" value="1"/>
</dbReference>
<dbReference type="EMBL" id="CAFBMH010000099">
    <property type="protein sequence ID" value="CAB4923213.1"/>
    <property type="molecule type" value="Genomic_DNA"/>
</dbReference>
<sequence>MIEIVDPRGVAVVRTLSLAVRPARGDLRRVGLLCNDPSVAHGTHHFARYLRIVRRALTDRLGAVEFHEETKPVLTRAAEQTQLDRFHGWQVVINGLGK</sequence>
<proteinExistence type="predicted"/>
<reference evidence="3" key="1">
    <citation type="submission" date="2020-05" db="EMBL/GenBank/DDBJ databases">
        <authorList>
            <person name="Chiriac C."/>
            <person name="Salcher M."/>
            <person name="Ghai R."/>
            <person name="Kavagutti S V."/>
        </authorList>
    </citation>
    <scope>NUCLEOTIDE SEQUENCE</scope>
</reference>
<feature type="domain" description="UGSC-like" evidence="1">
    <location>
        <begin position="3"/>
        <end position="97"/>
    </location>
</feature>
<evidence type="ECO:0000313" key="4">
    <source>
        <dbReference type="EMBL" id="CAB4982053.1"/>
    </source>
</evidence>
<evidence type="ECO:0000259" key="1">
    <source>
        <dbReference type="Pfam" id="PF24696"/>
    </source>
</evidence>
<accession>A0A6J7HWX5</accession>
<dbReference type="EMBL" id="CAFBOS010000016">
    <property type="protein sequence ID" value="CAB4982053.1"/>
    <property type="molecule type" value="Genomic_DNA"/>
</dbReference>
<gene>
    <name evidence="2" type="ORF">UFOPK3139_03142</name>
    <name evidence="3" type="ORF">UFOPK3543_02209</name>
    <name evidence="4" type="ORF">UFOPK3967_00420</name>
</gene>
<evidence type="ECO:0000313" key="3">
    <source>
        <dbReference type="EMBL" id="CAB4923213.1"/>
    </source>
</evidence>
<dbReference type="InterPro" id="IPR057767">
    <property type="entry name" value="UGSC-like_dom"/>
</dbReference>